<keyword evidence="2" id="KW-1185">Reference proteome</keyword>
<proteinExistence type="predicted"/>
<dbReference type="STRING" id="989370.AOQ71_21250"/>
<comment type="caution">
    <text evidence="1">The sequence shown here is derived from an EMBL/GenBank/DDBJ whole genome shotgun (WGS) entry which is preliminary data.</text>
</comment>
<dbReference type="AlphaFoldDB" id="A0A0R3DGZ0"/>
<evidence type="ECO:0000313" key="2">
    <source>
        <dbReference type="Proteomes" id="UP000051936"/>
    </source>
</evidence>
<protein>
    <submittedName>
        <fullName evidence="1">Uncharacterized protein</fullName>
    </submittedName>
</protein>
<dbReference type="EMBL" id="LJYG01000090">
    <property type="protein sequence ID" value="KRQ09159.1"/>
    <property type="molecule type" value="Genomic_DNA"/>
</dbReference>
<name>A0A0R3DGZ0_9BRAD</name>
<gene>
    <name evidence="1" type="ORF">AOQ71_21250</name>
</gene>
<evidence type="ECO:0000313" key="1">
    <source>
        <dbReference type="EMBL" id="KRQ09159.1"/>
    </source>
</evidence>
<dbReference type="Proteomes" id="UP000051936">
    <property type="component" value="Unassembled WGS sequence"/>
</dbReference>
<sequence length="74" mass="8207">MPLDFDLTKTLDEHLVEFRKYLESIDPECTKILFDNLGTLKGDGNPTRARANRATFNAAVLSQLKALTPKKAGS</sequence>
<accession>A0A0R3DGZ0</accession>
<organism evidence="1 2">
    <name type="scientific">Bradyrhizobium manausense</name>
    <dbReference type="NCBI Taxonomy" id="989370"/>
    <lineage>
        <taxon>Bacteria</taxon>
        <taxon>Pseudomonadati</taxon>
        <taxon>Pseudomonadota</taxon>
        <taxon>Alphaproteobacteria</taxon>
        <taxon>Hyphomicrobiales</taxon>
        <taxon>Nitrobacteraceae</taxon>
        <taxon>Bradyrhizobium</taxon>
    </lineage>
</organism>
<reference evidence="1 2" key="1">
    <citation type="submission" date="2015-09" db="EMBL/GenBank/DDBJ databases">
        <title>Draft Genome Sequence of Bradyrhizobium manausense Strain BR 3351T, a Novel Symbiotic Nitrogen-Fixing Alphaproteobacterium Isolated from Brazilian Amazon Rain Forest.</title>
        <authorList>
            <person name="De Araujo J.L."/>
            <person name="Zilli J.E."/>
        </authorList>
    </citation>
    <scope>NUCLEOTIDE SEQUENCE [LARGE SCALE GENOMIC DNA]</scope>
    <source>
        <strain evidence="1 2">BR3351</strain>
    </source>
</reference>